<name>A0ABV7LEE8_9HYPH</name>
<dbReference type="Gene3D" id="2.40.440.10">
    <property type="entry name" value="L,D-transpeptidase catalytic domain-like"/>
    <property type="match status" value="1"/>
</dbReference>
<evidence type="ECO:0000256" key="7">
    <source>
        <dbReference type="ARBA" id="ARBA00022984"/>
    </source>
</evidence>
<keyword evidence="13" id="KW-1185">Reference proteome</keyword>
<comment type="pathway">
    <text evidence="1 9">Cell wall biogenesis; peptidoglycan biosynthesis.</text>
</comment>
<dbReference type="EMBL" id="JBHRUV010000026">
    <property type="protein sequence ID" value="MFC3265919.1"/>
    <property type="molecule type" value="Genomic_DNA"/>
</dbReference>
<feature type="chain" id="PRO_5047027771" evidence="10">
    <location>
        <begin position="19"/>
        <end position="196"/>
    </location>
</feature>
<dbReference type="PANTHER" id="PTHR30582">
    <property type="entry name" value="L,D-TRANSPEPTIDASE"/>
    <property type="match status" value="1"/>
</dbReference>
<keyword evidence="8 9" id="KW-0961">Cell wall biogenesis/degradation</keyword>
<dbReference type="InterPro" id="IPR050979">
    <property type="entry name" value="LD-transpeptidase"/>
</dbReference>
<proteinExistence type="inferred from homology"/>
<comment type="similarity">
    <text evidence="2">Belongs to the YkuD family.</text>
</comment>
<accession>A0ABV7LEE8</accession>
<evidence type="ECO:0000256" key="4">
    <source>
        <dbReference type="ARBA" id="ARBA00022679"/>
    </source>
</evidence>
<dbReference type="PROSITE" id="PS52029">
    <property type="entry name" value="LD_TPASE"/>
    <property type="match status" value="1"/>
</dbReference>
<dbReference type="RefSeq" id="WP_376830943.1">
    <property type="nucleotide sequence ID" value="NZ_JBHLWR010000006.1"/>
</dbReference>
<feature type="active site" description="Proton donor/acceptor" evidence="9">
    <location>
        <position position="156"/>
    </location>
</feature>
<feature type="domain" description="L,D-TPase catalytic" evidence="11">
    <location>
        <begin position="64"/>
        <end position="196"/>
    </location>
</feature>
<dbReference type="Proteomes" id="UP001595536">
    <property type="component" value="Unassembled WGS sequence"/>
</dbReference>
<protein>
    <submittedName>
        <fullName evidence="12">L,D-transpeptidase</fullName>
        <ecNumber evidence="12">2.3.2.-</ecNumber>
    </submittedName>
</protein>
<evidence type="ECO:0000313" key="12">
    <source>
        <dbReference type="EMBL" id="MFC3265919.1"/>
    </source>
</evidence>
<evidence type="ECO:0000256" key="3">
    <source>
        <dbReference type="ARBA" id="ARBA00022676"/>
    </source>
</evidence>
<dbReference type="SUPFAM" id="SSF141523">
    <property type="entry name" value="L,D-transpeptidase catalytic domain-like"/>
    <property type="match status" value="1"/>
</dbReference>
<evidence type="ECO:0000256" key="1">
    <source>
        <dbReference type="ARBA" id="ARBA00004752"/>
    </source>
</evidence>
<comment type="caution">
    <text evidence="12">The sequence shown here is derived from an EMBL/GenBank/DDBJ whole genome shotgun (WGS) entry which is preliminary data.</text>
</comment>
<evidence type="ECO:0000256" key="2">
    <source>
        <dbReference type="ARBA" id="ARBA00005992"/>
    </source>
</evidence>
<gene>
    <name evidence="12" type="ORF">ACFOEX_06070</name>
</gene>
<dbReference type="InterPro" id="IPR038063">
    <property type="entry name" value="Transpep_catalytic_dom"/>
</dbReference>
<dbReference type="GO" id="GO:0016746">
    <property type="term" value="F:acyltransferase activity"/>
    <property type="evidence" value="ECO:0007669"/>
    <property type="project" value="UniProtKB-KW"/>
</dbReference>
<dbReference type="CDD" id="cd16913">
    <property type="entry name" value="YkuD_like"/>
    <property type="match status" value="1"/>
</dbReference>
<evidence type="ECO:0000256" key="6">
    <source>
        <dbReference type="ARBA" id="ARBA00022960"/>
    </source>
</evidence>
<keyword evidence="7 9" id="KW-0573">Peptidoglycan synthesis</keyword>
<keyword evidence="6 9" id="KW-0133">Cell shape</keyword>
<feature type="signal peptide" evidence="10">
    <location>
        <begin position="1"/>
        <end position="18"/>
    </location>
</feature>
<keyword evidence="5" id="KW-0378">Hydrolase</keyword>
<evidence type="ECO:0000256" key="8">
    <source>
        <dbReference type="ARBA" id="ARBA00023316"/>
    </source>
</evidence>
<keyword evidence="10" id="KW-0732">Signal</keyword>
<dbReference type="PROSITE" id="PS51257">
    <property type="entry name" value="PROKAR_LIPOPROTEIN"/>
    <property type="match status" value="1"/>
</dbReference>
<dbReference type="InterPro" id="IPR005490">
    <property type="entry name" value="LD_TPept_cat_dom"/>
</dbReference>
<dbReference type="EC" id="2.3.2.-" evidence="12"/>
<evidence type="ECO:0000259" key="11">
    <source>
        <dbReference type="PROSITE" id="PS52029"/>
    </source>
</evidence>
<evidence type="ECO:0000313" key="13">
    <source>
        <dbReference type="Proteomes" id="UP001595536"/>
    </source>
</evidence>
<evidence type="ECO:0000256" key="10">
    <source>
        <dbReference type="SAM" id="SignalP"/>
    </source>
</evidence>
<evidence type="ECO:0000256" key="5">
    <source>
        <dbReference type="ARBA" id="ARBA00022801"/>
    </source>
</evidence>
<dbReference type="Pfam" id="PF03734">
    <property type="entry name" value="YkuD"/>
    <property type="match status" value="1"/>
</dbReference>
<sequence>MRTFLRAALALASAAVLAGCYTTTPDPQLSPRDAEWLAQIPKAEDDPVYARYLLSTNETGEPPGVIVVDTKARQLFYVLPDNRVMRYGVAVGDEAFGWTGEAVIQRKAEWPDWHPPAEMKARWPHVRDMKGGPANPMGARALYLYQNGRDTLYRIHGTNEPEKIGRSVSSGCIRMRNIDVIDLYNRAPAGTRVVVK</sequence>
<organism evidence="12 13">
    <name type="scientific">Camelimonas abortus</name>
    <dbReference type="NCBI Taxonomy" id="1017184"/>
    <lineage>
        <taxon>Bacteria</taxon>
        <taxon>Pseudomonadati</taxon>
        <taxon>Pseudomonadota</taxon>
        <taxon>Alphaproteobacteria</taxon>
        <taxon>Hyphomicrobiales</taxon>
        <taxon>Chelatococcaceae</taxon>
        <taxon>Camelimonas</taxon>
    </lineage>
</organism>
<keyword evidence="4 12" id="KW-0808">Transferase</keyword>
<reference evidence="13" key="1">
    <citation type="journal article" date="2019" name="Int. J. Syst. Evol. Microbiol.">
        <title>The Global Catalogue of Microorganisms (GCM) 10K type strain sequencing project: providing services to taxonomists for standard genome sequencing and annotation.</title>
        <authorList>
            <consortium name="The Broad Institute Genomics Platform"/>
            <consortium name="The Broad Institute Genome Sequencing Center for Infectious Disease"/>
            <person name="Wu L."/>
            <person name="Ma J."/>
        </authorList>
    </citation>
    <scope>NUCLEOTIDE SEQUENCE [LARGE SCALE GENOMIC DNA]</scope>
    <source>
        <strain evidence="13">CCM 7941</strain>
    </source>
</reference>
<keyword evidence="12" id="KW-0012">Acyltransferase</keyword>
<evidence type="ECO:0000256" key="9">
    <source>
        <dbReference type="PROSITE-ProRule" id="PRU01373"/>
    </source>
</evidence>
<dbReference type="PANTHER" id="PTHR30582:SF24">
    <property type="entry name" value="L,D-TRANSPEPTIDASE ERFK_SRFK-RELATED"/>
    <property type="match status" value="1"/>
</dbReference>
<keyword evidence="3" id="KW-0328">Glycosyltransferase</keyword>
<feature type="active site" description="Nucleophile" evidence="9">
    <location>
        <position position="172"/>
    </location>
</feature>